<organism evidence="3 4">
    <name type="scientific">Collybia nuda</name>
    <dbReference type="NCBI Taxonomy" id="64659"/>
    <lineage>
        <taxon>Eukaryota</taxon>
        <taxon>Fungi</taxon>
        <taxon>Dikarya</taxon>
        <taxon>Basidiomycota</taxon>
        <taxon>Agaricomycotina</taxon>
        <taxon>Agaricomycetes</taxon>
        <taxon>Agaricomycetidae</taxon>
        <taxon>Agaricales</taxon>
        <taxon>Tricholomatineae</taxon>
        <taxon>Clitocybaceae</taxon>
        <taxon>Collybia</taxon>
    </lineage>
</organism>
<sequence length="336" mass="37100">MSTPVLLLRIKLDNTYGAAFIGALFTVMLYGLTTLQTYFYFGNYPKDGIDVKLQVSLVWILDTVQTILVSLAMYHYLITNYANPFALAVGHWSLNVCFICLEKVSVALNVTIAFFVQCFFTVRIFRLSPPKIKWWLSSVIALVVFGHFCFGIETVVFLKTLTDFQRLLKELQFIAATPFAALAALSDILIAASLCVLLHGSRTGFRSTNAIVTTLIIYAINRCLLTSVVAVAEVIVFAVSPNNLWFLAIDFVIGKLYANSLLATLNSRNAVRTAAGSTAQNVPVSNIGFYDHDGTSEEDSRSVALNIESTRDSEKANTTRNIDVFVSKKQSQQVGV</sequence>
<feature type="domain" description="DUF6534" evidence="2">
    <location>
        <begin position="183"/>
        <end position="269"/>
    </location>
</feature>
<evidence type="ECO:0000313" key="4">
    <source>
        <dbReference type="Proteomes" id="UP000807353"/>
    </source>
</evidence>
<feature type="transmembrane region" description="Helical" evidence="1">
    <location>
        <begin position="134"/>
        <end position="158"/>
    </location>
</feature>
<dbReference type="PANTHER" id="PTHR40465">
    <property type="entry name" value="CHROMOSOME 1, WHOLE GENOME SHOTGUN SEQUENCE"/>
    <property type="match status" value="1"/>
</dbReference>
<feature type="transmembrane region" description="Helical" evidence="1">
    <location>
        <begin position="244"/>
        <end position="265"/>
    </location>
</feature>
<accession>A0A9P5XWX3</accession>
<feature type="transmembrane region" description="Helical" evidence="1">
    <location>
        <begin position="20"/>
        <end position="41"/>
    </location>
</feature>
<proteinExistence type="predicted"/>
<feature type="transmembrane region" description="Helical" evidence="1">
    <location>
        <begin position="178"/>
        <end position="198"/>
    </location>
</feature>
<reference evidence="3" key="1">
    <citation type="submission" date="2020-11" db="EMBL/GenBank/DDBJ databases">
        <authorList>
            <consortium name="DOE Joint Genome Institute"/>
            <person name="Ahrendt S."/>
            <person name="Riley R."/>
            <person name="Andreopoulos W."/>
            <person name="Labutti K."/>
            <person name="Pangilinan J."/>
            <person name="Ruiz-Duenas F.J."/>
            <person name="Barrasa J.M."/>
            <person name="Sanchez-Garcia M."/>
            <person name="Camarero S."/>
            <person name="Miyauchi S."/>
            <person name="Serrano A."/>
            <person name="Linde D."/>
            <person name="Babiker R."/>
            <person name="Drula E."/>
            <person name="Ayuso-Fernandez I."/>
            <person name="Pacheco R."/>
            <person name="Padilla G."/>
            <person name="Ferreira P."/>
            <person name="Barriuso J."/>
            <person name="Kellner H."/>
            <person name="Castanera R."/>
            <person name="Alfaro M."/>
            <person name="Ramirez L."/>
            <person name="Pisabarro A.G."/>
            <person name="Kuo A."/>
            <person name="Tritt A."/>
            <person name="Lipzen A."/>
            <person name="He G."/>
            <person name="Yan M."/>
            <person name="Ng V."/>
            <person name="Cullen D."/>
            <person name="Martin F."/>
            <person name="Rosso M.-N."/>
            <person name="Henrissat B."/>
            <person name="Hibbett D."/>
            <person name="Martinez A.T."/>
            <person name="Grigoriev I.V."/>
        </authorList>
    </citation>
    <scope>NUCLEOTIDE SEQUENCE</scope>
    <source>
        <strain evidence="3">CBS 247.69</strain>
    </source>
</reference>
<protein>
    <recommendedName>
        <fullName evidence="2">DUF6534 domain-containing protein</fullName>
    </recommendedName>
</protein>
<dbReference type="Pfam" id="PF20152">
    <property type="entry name" value="DUF6534"/>
    <property type="match status" value="1"/>
</dbReference>
<dbReference type="EMBL" id="MU150344">
    <property type="protein sequence ID" value="KAF9458310.1"/>
    <property type="molecule type" value="Genomic_DNA"/>
</dbReference>
<comment type="caution">
    <text evidence="3">The sequence shown here is derived from an EMBL/GenBank/DDBJ whole genome shotgun (WGS) entry which is preliminary data.</text>
</comment>
<dbReference type="InterPro" id="IPR045339">
    <property type="entry name" value="DUF6534"/>
</dbReference>
<evidence type="ECO:0000259" key="2">
    <source>
        <dbReference type="Pfam" id="PF20152"/>
    </source>
</evidence>
<keyword evidence="4" id="KW-1185">Reference proteome</keyword>
<feature type="transmembrane region" description="Helical" evidence="1">
    <location>
        <begin position="89"/>
        <end position="122"/>
    </location>
</feature>
<evidence type="ECO:0000256" key="1">
    <source>
        <dbReference type="SAM" id="Phobius"/>
    </source>
</evidence>
<keyword evidence="1" id="KW-0812">Transmembrane</keyword>
<dbReference type="PANTHER" id="PTHR40465:SF1">
    <property type="entry name" value="DUF6534 DOMAIN-CONTAINING PROTEIN"/>
    <property type="match status" value="1"/>
</dbReference>
<dbReference type="Proteomes" id="UP000807353">
    <property type="component" value="Unassembled WGS sequence"/>
</dbReference>
<gene>
    <name evidence="3" type="ORF">BDZ94DRAFT_1240102</name>
</gene>
<feature type="transmembrane region" description="Helical" evidence="1">
    <location>
        <begin position="210"/>
        <end position="238"/>
    </location>
</feature>
<name>A0A9P5XWX3_9AGAR</name>
<feature type="transmembrane region" description="Helical" evidence="1">
    <location>
        <begin position="53"/>
        <end position="77"/>
    </location>
</feature>
<keyword evidence="1" id="KW-1133">Transmembrane helix</keyword>
<dbReference type="OrthoDB" id="3012488at2759"/>
<dbReference type="AlphaFoldDB" id="A0A9P5XWX3"/>
<evidence type="ECO:0000313" key="3">
    <source>
        <dbReference type="EMBL" id="KAF9458310.1"/>
    </source>
</evidence>
<keyword evidence="1" id="KW-0472">Membrane</keyword>